<evidence type="ECO:0000256" key="2">
    <source>
        <dbReference type="ARBA" id="ARBA00022723"/>
    </source>
</evidence>
<keyword evidence="4" id="KW-0862">Zinc</keyword>
<evidence type="ECO:0000256" key="7">
    <source>
        <dbReference type="ARBA" id="ARBA00023242"/>
    </source>
</evidence>
<feature type="transmembrane region" description="Helical" evidence="10">
    <location>
        <begin position="32"/>
        <end position="55"/>
    </location>
</feature>
<comment type="caution">
    <text evidence="12">The sequence shown here is derived from an EMBL/GenBank/DDBJ whole genome shotgun (WGS) entry which is preliminary data.</text>
</comment>
<keyword evidence="6" id="KW-0804">Transcription</keyword>
<gene>
    <name evidence="12" type="ORF">QBC33DRAFT_562159</name>
</gene>
<dbReference type="AlphaFoldDB" id="A0AAJ0BVE0"/>
<evidence type="ECO:0000313" key="12">
    <source>
        <dbReference type="EMBL" id="KAK1764103.1"/>
    </source>
</evidence>
<dbReference type="GO" id="GO:0005634">
    <property type="term" value="C:nucleus"/>
    <property type="evidence" value="ECO:0007669"/>
    <property type="project" value="UniProtKB-SubCell"/>
</dbReference>
<feature type="compositionally biased region" description="Pro residues" evidence="9">
    <location>
        <begin position="484"/>
        <end position="498"/>
    </location>
</feature>
<evidence type="ECO:0000256" key="4">
    <source>
        <dbReference type="ARBA" id="ARBA00022833"/>
    </source>
</evidence>
<feature type="compositionally biased region" description="Polar residues" evidence="9">
    <location>
        <begin position="521"/>
        <end position="559"/>
    </location>
</feature>
<evidence type="ECO:0000313" key="13">
    <source>
        <dbReference type="Proteomes" id="UP001244011"/>
    </source>
</evidence>
<evidence type="ECO:0000256" key="8">
    <source>
        <dbReference type="PROSITE-ProRule" id="PRU00042"/>
    </source>
</evidence>
<dbReference type="EMBL" id="MU839022">
    <property type="protein sequence ID" value="KAK1764103.1"/>
    <property type="molecule type" value="Genomic_DNA"/>
</dbReference>
<feature type="compositionally biased region" description="Low complexity" evidence="9">
    <location>
        <begin position="474"/>
        <end position="483"/>
    </location>
</feature>
<dbReference type="InterPro" id="IPR051061">
    <property type="entry name" value="Zinc_finger_trans_reg"/>
</dbReference>
<evidence type="ECO:0000256" key="3">
    <source>
        <dbReference type="ARBA" id="ARBA00022771"/>
    </source>
</evidence>
<keyword evidence="10" id="KW-0472">Membrane</keyword>
<feature type="domain" description="C2H2-type" evidence="11">
    <location>
        <begin position="571"/>
        <end position="598"/>
    </location>
</feature>
<reference evidence="12" key="1">
    <citation type="submission" date="2023-06" db="EMBL/GenBank/DDBJ databases">
        <title>Genome-scale phylogeny and comparative genomics of the fungal order Sordariales.</title>
        <authorList>
            <consortium name="Lawrence Berkeley National Laboratory"/>
            <person name="Hensen N."/>
            <person name="Bonometti L."/>
            <person name="Westerberg I."/>
            <person name="Brannstrom I.O."/>
            <person name="Guillou S."/>
            <person name="Cros-Aarteil S."/>
            <person name="Calhoun S."/>
            <person name="Haridas S."/>
            <person name="Kuo A."/>
            <person name="Mondo S."/>
            <person name="Pangilinan J."/>
            <person name="Riley R."/>
            <person name="Labutti K."/>
            <person name="Andreopoulos B."/>
            <person name="Lipzen A."/>
            <person name="Chen C."/>
            <person name="Yanf M."/>
            <person name="Daum C."/>
            <person name="Ng V."/>
            <person name="Clum A."/>
            <person name="Steindorff A."/>
            <person name="Ohm R."/>
            <person name="Martin F."/>
            <person name="Silar P."/>
            <person name="Natvig D."/>
            <person name="Lalanne C."/>
            <person name="Gautier V."/>
            <person name="Ament-Velasquez S.L."/>
            <person name="Kruys A."/>
            <person name="Hutchinson M.I."/>
            <person name="Powell A.J."/>
            <person name="Barry K."/>
            <person name="Miller A.N."/>
            <person name="Grigoriev I.V."/>
            <person name="Debuchy R."/>
            <person name="Gladieux P."/>
            <person name="Thoren M.H."/>
            <person name="Johannesson H."/>
        </authorList>
    </citation>
    <scope>NUCLEOTIDE SEQUENCE</scope>
    <source>
        <strain evidence="12">8032-3</strain>
    </source>
</reference>
<dbReference type="Gene3D" id="3.30.160.60">
    <property type="entry name" value="Classic Zinc Finger"/>
    <property type="match status" value="1"/>
</dbReference>
<dbReference type="SUPFAM" id="SSF57667">
    <property type="entry name" value="beta-beta-alpha zinc fingers"/>
    <property type="match status" value="1"/>
</dbReference>
<organism evidence="12 13">
    <name type="scientific">Phialemonium atrogriseum</name>
    <dbReference type="NCBI Taxonomy" id="1093897"/>
    <lineage>
        <taxon>Eukaryota</taxon>
        <taxon>Fungi</taxon>
        <taxon>Dikarya</taxon>
        <taxon>Ascomycota</taxon>
        <taxon>Pezizomycotina</taxon>
        <taxon>Sordariomycetes</taxon>
        <taxon>Sordariomycetidae</taxon>
        <taxon>Cephalothecales</taxon>
        <taxon>Cephalothecaceae</taxon>
        <taxon>Phialemonium</taxon>
    </lineage>
</organism>
<feature type="compositionally biased region" description="Low complexity" evidence="9">
    <location>
        <begin position="257"/>
        <end position="271"/>
    </location>
</feature>
<dbReference type="RefSeq" id="XP_060280316.1">
    <property type="nucleotide sequence ID" value="XM_060430186.1"/>
</dbReference>
<accession>A0AAJ0BVE0</accession>
<protein>
    <recommendedName>
        <fullName evidence="11">C2H2-type domain-containing protein</fullName>
    </recommendedName>
</protein>
<dbReference type="Proteomes" id="UP001244011">
    <property type="component" value="Unassembled WGS sequence"/>
</dbReference>
<feature type="domain" description="C2H2-type" evidence="11">
    <location>
        <begin position="597"/>
        <end position="627"/>
    </location>
</feature>
<feature type="region of interest" description="Disordered" evidence="9">
    <location>
        <begin position="465"/>
        <end position="566"/>
    </location>
</feature>
<feature type="compositionally biased region" description="Polar residues" evidence="9">
    <location>
        <begin position="125"/>
        <end position="140"/>
    </location>
</feature>
<dbReference type="SMART" id="SM00355">
    <property type="entry name" value="ZnF_C2H2"/>
    <property type="match status" value="3"/>
</dbReference>
<dbReference type="InterPro" id="IPR013087">
    <property type="entry name" value="Znf_C2H2_type"/>
</dbReference>
<keyword evidence="2" id="KW-0479">Metal-binding</keyword>
<keyword evidence="10" id="KW-0812">Transmembrane</keyword>
<sequence>MVSDDTLSMAASLSSRAAPVVARSTSISSGAIAGATIGSVVGASLIFLCLLPFILRARRQRAARLRDGDQEAEEIGNLPAASFFPRPHFGDAFLRNHFAPGSGPGPSHTPTSVKEFDVEGGPDSPCQNESSIENPQQLSNPPGVYVEHGLPSPISPPLPATASFPPPSGWVGGRSPTADAEASAPTSPLQPSSEVPGLDAAAGFRDQRTGSYGPQAATLLPEGITEEPEAIVPGGALQRHSSRRSSHLSDTVRQLARRASAAIRRASTTSTGERSMALRSPSIDPGDILEPTMSAPATFEPVDTEARGEAYSYYHDVDGLPAPTGPYGPPPLSISTSCAPPPPPGQAGFFTSPTQIPTVTPISPVSPVARHVGDIPAAHEFSQWAASGDDSRGLPDLKSPSLRKKRAFPEPIQRMDSLPLQGFMSDIPSPPLPPKAEPSVNPMDIMKPSTDTEMGWMVNQELVKMASSPPPPADQAAGAMLEPPGQPTPDPTPDPTPEPESKPPPEIEINGQDVQMREASVWSTPRPSSGISNYTSPDNTPDSRPTPYTNTPSPRSNDGGSYKPDSSPRLFPCEECHRVFDQFHKLNHHKRYHERPHECPHQGCSLKFGTKTHLDRHINDKHNKTRKYYCTQQGCPYSRQGGKSFPRKDNWRRHMVNKHNLTNIADPGVEYVDEVVMGGT</sequence>
<keyword evidence="3 8" id="KW-0863">Zinc-finger</keyword>
<feature type="region of interest" description="Disordered" evidence="9">
    <location>
        <begin position="95"/>
        <end position="288"/>
    </location>
</feature>
<evidence type="ECO:0000256" key="6">
    <source>
        <dbReference type="ARBA" id="ARBA00023163"/>
    </source>
</evidence>
<dbReference type="GeneID" id="85313373"/>
<dbReference type="InterPro" id="IPR036236">
    <property type="entry name" value="Znf_C2H2_sf"/>
</dbReference>
<keyword evidence="7" id="KW-0539">Nucleus</keyword>
<dbReference type="PROSITE" id="PS50157">
    <property type="entry name" value="ZINC_FINGER_C2H2_2"/>
    <property type="match status" value="2"/>
</dbReference>
<feature type="compositionally biased region" description="Pro residues" evidence="9">
    <location>
        <begin position="153"/>
        <end position="168"/>
    </location>
</feature>
<dbReference type="GO" id="GO:0008270">
    <property type="term" value="F:zinc ion binding"/>
    <property type="evidence" value="ECO:0007669"/>
    <property type="project" value="UniProtKB-KW"/>
</dbReference>
<name>A0AAJ0BVE0_9PEZI</name>
<dbReference type="PANTHER" id="PTHR46179">
    <property type="entry name" value="ZINC FINGER PROTEIN"/>
    <property type="match status" value="1"/>
</dbReference>
<proteinExistence type="predicted"/>
<keyword evidence="13" id="KW-1185">Reference proteome</keyword>
<keyword evidence="5" id="KW-0805">Transcription regulation</keyword>
<evidence type="ECO:0000256" key="1">
    <source>
        <dbReference type="ARBA" id="ARBA00004123"/>
    </source>
</evidence>
<keyword evidence="10" id="KW-1133">Transmembrane helix</keyword>
<evidence type="ECO:0000256" key="5">
    <source>
        <dbReference type="ARBA" id="ARBA00023015"/>
    </source>
</evidence>
<evidence type="ECO:0000256" key="10">
    <source>
        <dbReference type="SAM" id="Phobius"/>
    </source>
</evidence>
<feature type="compositionally biased region" description="Polar residues" evidence="9">
    <location>
        <begin position="184"/>
        <end position="193"/>
    </location>
</feature>
<dbReference type="PANTHER" id="PTHR46179:SF13">
    <property type="entry name" value="C2H2-TYPE DOMAIN-CONTAINING PROTEIN"/>
    <property type="match status" value="1"/>
</dbReference>
<dbReference type="PROSITE" id="PS00028">
    <property type="entry name" value="ZINC_FINGER_C2H2_1"/>
    <property type="match status" value="2"/>
</dbReference>
<comment type="subcellular location">
    <subcellularLocation>
        <location evidence="1">Nucleus</location>
    </subcellularLocation>
</comment>
<evidence type="ECO:0000259" key="11">
    <source>
        <dbReference type="PROSITE" id="PS50157"/>
    </source>
</evidence>
<evidence type="ECO:0000256" key="9">
    <source>
        <dbReference type="SAM" id="MobiDB-lite"/>
    </source>
</evidence>
<dbReference type="GO" id="GO:0006357">
    <property type="term" value="P:regulation of transcription by RNA polymerase II"/>
    <property type="evidence" value="ECO:0007669"/>
    <property type="project" value="TreeGrafter"/>
</dbReference>